<comment type="domain">
    <text evidence="11">The DHHC domain is required for palmitoyltransferase activity.</text>
</comment>
<feature type="compositionally biased region" description="Polar residues" evidence="12">
    <location>
        <begin position="8"/>
        <end position="20"/>
    </location>
</feature>
<sequence length="459" mass="51803">MSLRQRPLQASNSTSRTTSEPPGQPTNPTQPNCHPSTPPRKGIRLNRILGRIVPIILLIYIAFAYDLVVVRYAHRHLYLQRRRTLLPIVWLLPAHGLFLWSLRAYLRVFFAHSPQYTNKSSGLISWLRTNFGAAFPDPDEAQQLEQQRLNTLATSLSNTEVKIELCQADGQPLRCWRDNCRARLKAFRMRHCGDCGTCRVGFDHHCAWFDNDVTAPATLRAFVAFLASIPPLYVIAFGPLFPSAWHTLKQIKDFTASDAVIRSKWYNKWYSWIGGPAFRWIVGYALRASRWPKPSKDRWPHESPRTPVLVALGAVFVFVATALAASSLTQLRRAMLTVDLERAKAYGKLRLQMEKLEKLTNGSDVEKLTAIRQKMETLSPTQYFKVSTKDKNSGEEKESIVALSPEEGLLSRGSAWANIGRFLGLKQASSSDGPAWLLSEPALRKILQAAALLPRENSN</sequence>
<accession>A0A1K0GRY0</accession>
<feature type="transmembrane region" description="Helical" evidence="11">
    <location>
        <begin position="85"/>
        <end position="106"/>
    </location>
</feature>
<dbReference type="InterPro" id="IPR001594">
    <property type="entry name" value="Palmitoyltrfase_DHHC"/>
</dbReference>
<dbReference type="GO" id="GO:0019706">
    <property type="term" value="F:protein-cysteine S-palmitoyltransferase activity"/>
    <property type="evidence" value="ECO:0007669"/>
    <property type="project" value="UniProtKB-EC"/>
</dbReference>
<feature type="domain" description="Palmitoyltransferase DHHC" evidence="13">
    <location>
        <begin position="177"/>
        <end position="264"/>
    </location>
</feature>
<evidence type="ECO:0000256" key="9">
    <source>
        <dbReference type="ARBA" id="ARBA00023315"/>
    </source>
</evidence>
<dbReference type="OrthoDB" id="302728at2759"/>
<evidence type="ECO:0000256" key="11">
    <source>
        <dbReference type="RuleBase" id="RU079119"/>
    </source>
</evidence>
<evidence type="ECO:0000256" key="3">
    <source>
        <dbReference type="ARBA" id="ARBA00022679"/>
    </source>
</evidence>
<feature type="transmembrane region" description="Helical" evidence="11">
    <location>
        <begin position="306"/>
        <end position="325"/>
    </location>
</feature>
<dbReference type="GO" id="GO:0005783">
    <property type="term" value="C:endoplasmic reticulum"/>
    <property type="evidence" value="ECO:0007669"/>
    <property type="project" value="TreeGrafter"/>
</dbReference>
<keyword evidence="7" id="KW-0564">Palmitate</keyword>
<dbReference type="EMBL" id="LT558125">
    <property type="protein sequence ID" value="SAM82882.1"/>
    <property type="molecule type" value="Genomic_DNA"/>
</dbReference>
<organism evidence="14 16">
    <name type="scientific">Ustilago bromivora</name>
    <dbReference type="NCBI Taxonomy" id="307758"/>
    <lineage>
        <taxon>Eukaryota</taxon>
        <taxon>Fungi</taxon>
        <taxon>Dikarya</taxon>
        <taxon>Basidiomycota</taxon>
        <taxon>Ustilaginomycotina</taxon>
        <taxon>Ustilaginomycetes</taxon>
        <taxon>Ustilaginales</taxon>
        <taxon>Ustilaginaceae</taxon>
        <taxon>Ustilago</taxon>
    </lineage>
</organism>
<feature type="transmembrane region" description="Helical" evidence="11">
    <location>
        <begin position="48"/>
        <end position="73"/>
    </location>
</feature>
<dbReference type="Pfam" id="PF01529">
    <property type="entry name" value="DHHC"/>
    <property type="match status" value="1"/>
</dbReference>
<feature type="transmembrane region" description="Helical" evidence="11">
    <location>
        <begin position="221"/>
        <end position="248"/>
    </location>
</feature>
<reference evidence="15" key="3">
    <citation type="submission" date="2018-08" db="EMBL/GenBank/DDBJ databases">
        <authorList>
            <person name="Guldener U."/>
        </authorList>
    </citation>
    <scope>NUCLEOTIDE SEQUENCE</scope>
    <source>
        <strain evidence="15">UB2</strain>
    </source>
</reference>
<evidence type="ECO:0000256" key="8">
    <source>
        <dbReference type="ARBA" id="ARBA00023288"/>
    </source>
</evidence>
<keyword evidence="4 11" id="KW-0812">Transmembrane</keyword>
<feature type="region of interest" description="Disordered" evidence="12">
    <location>
        <begin position="1"/>
        <end position="40"/>
    </location>
</feature>
<protein>
    <recommendedName>
        <fullName evidence="11">Palmitoyltransferase</fullName>
        <ecNumber evidence="11">2.3.1.225</ecNumber>
    </recommendedName>
</protein>
<evidence type="ECO:0000256" key="1">
    <source>
        <dbReference type="ARBA" id="ARBA00004127"/>
    </source>
</evidence>
<dbReference type="InterPro" id="IPR039859">
    <property type="entry name" value="PFA4/ZDH16/20/ERF2-like"/>
</dbReference>
<dbReference type="PANTHER" id="PTHR22883:SF301">
    <property type="entry name" value="PALMITOYLTRANSFERASE ZDHHC12"/>
    <property type="match status" value="1"/>
</dbReference>
<gene>
    <name evidence="15" type="ORF">UBRO2_03518</name>
    <name evidence="14" type="ORF">UBRO_03414</name>
</gene>
<keyword evidence="5 11" id="KW-1133">Transmembrane helix</keyword>
<evidence type="ECO:0000313" key="17">
    <source>
        <dbReference type="Proteomes" id="UP000658997"/>
    </source>
</evidence>
<evidence type="ECO:0000313" key="15">
    <source>
        <dbReference type="EMBL" id="SYW80250.1"/>
    </source>
</evidence>
<comment type="subcellular location">
    <subcellularLocation>
        <location evidence="1">Endomembrane system</location>
        <topology evidence="1">Multi-pass membrane protein</topology>
    </subcellularLocation>
</comment>
<comment type="catalytic activity">
    <reaction evidence="10 11">
        <text>L-cysteinyl-[protein] + hexadecanoyl-CoA = S-hexadecanoyl-L-cysteinyl-[protein] + CoA</text>
        <dbReference type="Rhea" id="RHEA:36683"/>
        <dbReference type="Rhea" id="RHEA-COMP:10131"/>
        <dbReference type="Rhea" id="RHEA-COMP:11032"/>
        <dbReference type="ChEBI" id="CHEBI:29950"/>
        <dbReference type="ChEBI" id="CHEBI:57287"/>
        <dbReference type="ChEBI" id="CHEBI:57379"/>
        <dbReference type="ChEBI" id="CHEBI:74151"/>
        <dbReference type="EC" id="2.3.1.225"/>
    </reaction>
</comment>
<evidence type="ECO:0000256" key="4">
    <source>
        <dbReference type="ARBA" id="ARBA00022692"/>
    </source>
</evidence>
<proteinExistence type="inferred from homology"/>
<reference evidence="14" key="2">
    <citation type="submission" date="2016-04" db="EMBL/GenBank/DDBJ databases">
        <authorList>
            <person name="Evans L.H."/>
            <person name="Alamgir A."/>
            <person name="Owens N."/>
            <person name="Weber N.D."/>
            <person name="Virtaneva K."/>
            <person name="Barbian K."/>
            <person name="Babar A."/>
            <person name="Rosenke K."/>
        </authorList>
    </citation>
    <scope>NUCLEOTIDE SEQUENCE</scope>
    <source>
        <strain evidence="14">UB2112</strain>
    </source>
</reference>
<keyword evidence="6 11" id="KW-0472">Membrane</keyword>
<reference evidence="16" key="1">
    <citation type="submission" date="2016-04" db="EMBL/GenBank/DDBJ databases">
        <authorList>
            <person name="Guldener U."/>
            <person name="Guldener U."/>
        </authorList>
    </citation>
    <scope>NUCLEOTIDE SEQUENCE [LARGE SCALE GENOMIC DNA]</scope>
    <source>
        <strain evidence="16">UB2112</strain>
    </source>
</reference>
<keyword evidence="8" id="KW-0449">Lipoprotein</keyword>
<dbReference type="EMBL" id="ULHB01000067">
    <property type="protein sequence ID" value="SYW80250.1"/>
    <property type="molecule type" value="Genomic_DNA"/>
</dbReference>
<comment type="similarity">
    <text evidence="2 11">Belongs to the DHHC palmitoyltransferase family.</text>
</comment>
<evidence type="ECO:0000256" key="10">
    <source>
        <dbReference type="ARBA" id="ARBA00048048"/>
    </source>
</evidence>
<dbReference type="Proteomes" id="UP000658997">
    <property type="component" value="Unassembled WGS sequence"/>
</dbReference>
<evidence type="ECO:0000313" key="14">
    <source>
        <dbReference type="EMBL" id="SAM82882.1"/>
    </source>
</evidence>
<keyword evidence="3 11" id="KW-0808">Transferase</keyword>
<evidence type="ECO:0000256" key="7">
    <source>
        <dbReference type="ARBA" id="ARBA00023139"/>
    </source>
</evidence>
<evidence type="ECO:0000256" key="6">
    <source>
        <dbReference type="ARBA" id="ARBA00023136"/>
    </source>
</evidence>
<dbReference type="GO" id="GO:0005794">
    <property type="term" value="C:Golgi apparatus"/>
    <property type="evidence" value="ECO:0007669"/>
    <property type="project" value="TreeGrafter"/>
</dbReference>
<dbReference type="EC" id="2.3.1.225" evidence="11"/>
<dbReference type="AlphaFoldDB" id="A0A1K0GRY0"/>
<dbReference type="PROSITE" id="PS50216">
    <property type="entry name" value="DHHC"/>
    <property type="match status" value="1"/>
</dbReference>
<dbReference type="GO" id="GO:0006612">
    <property type="term" value="P:protein targeting to membrane"/>
    <property type="evidence" value="ECO:0007669"/>
    <property type="project" value="TreeGrafter"/>
</dbReference>
<name>A0A1K0GRY0_9BASI</name>
<evidence type="ECO:0000256" key="12">
    <source>
        <dbReference type="SAM" id="MobiDB-lite"/>
    </source>
</evidence>
<evidence type="ECO:0000313" key="16">
    <source>
        <dbReference type="Proteomes" id="UP000179920"/>
    </source>
</evidence>
<keyword evidence="17" id="KW-1185">Reference proteome</keyword>
<evidence type="ECO:0000259" key="13">
    <source>
        <dbReference type="Pfam" id="PF01529"/>
    </source>
</evidence>
<dbReference type="PANTHER" id="PTHR22883">
    <property type="entry name" value="ZINC FINGER DHHC DOMAIN CONTAINING PROTEIN"/>
    <property type="match status" value="1"/>
</dbReference>
<evidence type="ECO:0000256" key="2">
    <source>
        <dbReference type="ARBA" id="ARBA00008574"/>
    </source>
</evidence>
<evidence type="ECO:0000256" key="5">
    <source>
        <dbReference type="ARBA" id="ARBA00022989"/>
    </source>
</evidence>
<dbReference type="Proteomes" id="UP000179920">
    <property type="component" value="Chromosome IX"/>
</dbReference>
<keyword evidence="9 11" id="KW-0012">Acyltransferase</keyword>